<dbReference type="GO" id="GO:0016020">
    <property type="term" value="C:membrane"/>
    <property type="evidence" value="ECO:0007669"/>
    <property type="project" value="UniProtKB-SubCell"/>
</dbReference>
<protein>
    <submittedName>
        <fullName evidence="8">Cytochrome c oxidase subunit 3</fullName>
        <ecNumber evidence="8">1.9.3.1</ecNumber>
    </submittedName>
</protein>
<keyword evidence="3 6" id="KW-0812">Transmembrane</keyword>
<feature type="transmembrane region" description="Helical" evidence="6">
    <location>
        <begin position="54"/>
        <end position="73"/>
    </location>
</feature>
<keyword evidence="4 6" id="KW-1133">Transmembrane helix</keyword>
<organism evidence="8">
    <name type="scientific">mine drainage metagenome</name>
    <dbReference type="NCBI Taxonomy" id="410659"/>
    <lineage>
        <taxon>unclassified sequences</taxon>
        <taxon>metagenomes</taxon>
        <taxon>ecological metagenomes</taxon>
    </lineage>
</organism>
<dbReference type="GO" id="GO:0004129">
    <property type="term" value="F:cytochrome-c oxidase activity"/>
    <property type="evidence" value="ECO:0007669"/>
    <property type="project" value="InterPro"/>
</dbReference>
<evidence type="ECO:0000256" key="4">
    <source>
        <dbReference type="ARBA" id="ARBA00022989"/>
    </source>
</evidence>
<feature type="transmembrane region" description="Helical" evidence="6">
    <location>
        <begin position="172"/>
        <end position="190"/>
    </location>
</feature>
<dbReference type="PANTHER" id="PTHR11403:SF10">
    <property type="entry name" value="CYTOCHROME C OXIDASE"/>
    <property type="match status" value="1"/>
</dbReference>
<evidence type="ECO:0000256" key="2">
    <source>
        <dbReference type="ARBA" id="ARBA00010581"/>
    </source>
</evidence>
<dbReference type="Gene3D" id="1.20.120.80">
    <property type="entry name" value="Cytochrome c oxidase, subunit III, four-helix bundle"/>
    <property type="match status" value="1"/>
</dbReference>
<evidence type="ECO:0000313" key="8">
    <source>
        <dbReference type="EMBL" id="OIR05440.1"/>
    </source>
</evidence>
<feature type="domain" description="Heme-copper oxidase subunit III family profile" evidence="7">
    <location>
        <begin position="1"/>
        <end position="191"/>
    </location>
</feature>
<dbReference type="InterPro" id="IPR013833">
    <property type="entry name" value="Cyt_c_oxidase_su3_a-hlx"/>
</dbReference>
<evidence type="ECO:0000259" key="7">
    <source>
        <dbReference type="PROSITE" id="PS50253"/>
    </source>
</evidence>
<dbReference type="InterPro" id="IPR024791">
    <property type="entry name" value="Cyt_c/ubiquinol_Oxase_su3"/>
</dbReference>
<feature type="transmembrane region" description="Helical" evidence="6">
    <location>
        <begin position="124"/>
        <end position="151"/>
    </location>
</feature>
<feature type="transmembrane region" description="Helical" evidence="6">
    <location>
        <begin position="85"/>
        <end position="104"/>
    </location>
</feature>
<dbReference type="Pfam" id="PF00510">
    <property type="entry name" value="COX3"/>
    <property type="match status" value="1"/>
</dbReference>
<dbReference type="GO" id="GO:0019646">
    <property type="term" value="P:aerobic electron transport chain"/>
    <property type="evidence" value="ECO:0007669"/>
    <property type="project" value="InterPro"/>
</dbReference>
<proteinExistence type="inferred from homology"/>
<dbReference type="AlphaFoldDB" id="A0A1J5SN52"/>
<dbReference type="SUPFAM" id="SSF81452">
    <property type="entry name" value="Cytochrome c oxidase subunit III-like"/>
    <property type="match status" value="1"/>
</dbReference>
<keyword evidence="5 6" id="KW-0472">Membrane</keyword>
<reference evidence="8" key="1">
    <citation type="submission" date="2016-10" db="EMBL/GenBank/DDBJ databases">
        <title>Sequence of Gallionella enrichment culture.</title>
        <authorList>
            <person name="Poehlein A."/>
            <person name="Muehling M."/>
            <person name="Daniel R."/>
        </authorList>
    </citation>
    <scope>NUCLEOTIDE SEQUENCE</scope>
</reference>
<dbReference type="EC" id="1.9.3.1" evidence="8"/>
<comment type="subcellular location">
    <subcellularLocation>
        <location evidence="1">Membrane</location>
        <topology evidence="1">Multi-pass membrane protein</topology>
    </subcellularLocation>
</comment>
<evidence type="ECO:0000256" key="5">
    <source>
        <dbReference type="ARBA" id="ARBA00023136"/>
    </source>
</evidence>
<dbReference type="InterPro" id="IPR000298">
    <property type="entry name" value="Cyt_c_oxidase-like_su3"/>
</dbReference>
<name>A0A1J5SN52_9ZZZZ</name>
<feature type="transmembrane region" description="Helical" evidence="6">
    <location>
        <begin position="17"/>
        <end position="39"/>
    </location>
</feature>
<gene>
    <name evidence="8" type="primary">ctaE_3</name>
    <name evidence="8" type="ORF">GALL_124920</name>
</gene>
<dbReference type="PANTHER" id="PTHR11403">
    <property type="entry name" value="CYTOCHROME C OXIDASE SUBUNIT III"/>
    <property type="match status" value="1"/>
</dbReference>
<evidence type="ECO:0000256" key="3">
    <source>
        <dbReference type="ARBA" id="ARBA00022692"/>
    </source>
</evidence>
<sequence length="191" mass="21594">MTIVGPNETKRIHSHKFFLWAAMGSICMMFAAFTSAYIVKRNQSQWLDFDLPKVFWFSTVIIILSSIAVHLALKKIRANDINKYKLLIAATAVLGVVFCVLQFFGFSELNNSGIQLFGAGSNAAASFLGVIVGFHVLHVLAGVIAILIISFRSLSNKKTNINVVTIEMMSTYWHFVDVLWIYLFVFFMWIR</sequence>
<accession>A0A1J5SN52</accession>
<evidence type="ECO:0000256" key="6">
    <source>
        <dbReference type="SAM" id="Phobius"/>
    </source>
</evidence>
<dbReference type="PROSITE" id="PS50253">
    <property type="entry name" value="COX3"/>
    <property type="match status" value="1"/>
</dbReference>
<comment type="caution">
    <text evidence="8">The sequence shown here is derived from an EMBL/GenBank/DDBJ whole genome shotgun (WGS) entry which is preliminary data.</text>
</comment>
<dbReference type="EMBL" id="MLJW01000050">
    <property type="protein sequence ID" value="OIR05440.1"/>
    <property type="molecule type" value="Genomic_DNA"/>
</dbReference>
<comment type="similarity">
    <text evidence="2">Belongs to the cytochrome c oxidase subunit 3 family.</text>
</comment>
<keyword evidence="8" id="KW-0560">Oxidoreductase</keyword>
<dbReference type="GO" id="GO:0016491">
    <property type="term" value="F:oxidoreductase activity"/>
    <property type="evidence" value="ECO:0007669"/>
    <property type="project" value="UniProtKB-KW"/>
</dbReference>
<evidence type="ECO:0000256" key="1">
    <source>
        <dbReference type="ARBA" id="ARBA00004141"/>
    </source>
</evidence>
<dbReference type="InterPro" id="IPR035973">
    <property type="entry name" value="Cyt_c_oxidase_su3-like_sf"/>
</dbReference>